<sequence>MNNFDIEGLDDRNKEPEPQQGLEDFNVEDYQDHYDLTLELQGSPYLKEGLLKLKILNNDQQDSNVSEVAPPPSSAASTASGAGNGARGSSNNNHKQDANATSAAAAAAAAANAAASTHTGTNTSSLLPNKFNESFVVVSKVIKKHQQKIRKLKQKQIVQMLEEEEDEDGVMGDGNWLKNAANIGSYNLCSTYAQLEKINGNTTVSKKQPKKFIFEAGTKEIALEFINTCNFWASKITAIPTLEESISSIEYGWTNLDALIHRKDSFKKAKYIQKWEPLARGVYLRFGLQLRFDLEQQDREAAILDQLENDSTLKEEGKDINEEATKLFIAQYEQDSELTQLVKFEIRKLFTSMRDVSKVIPTFQSSRSINNLIELTKQQQHQYAYYPSYHPHQHPANNGSGEDDQNKGFSLVKSPKTFTLSNYNDNESPINQLLQTIDSNNHLHSGDKNDLMHSFSTNTIKEEEEPEESDDTKTANDYTISTKNNPSGETLQPSHVLK</sequence>
<dbReference type="AlphaFoldDB" id="A0AAW0FKD6"/>
<keyword evidence="3" id="KW-1185">Reference proteome</keyword>
<protein>
    <submittedName>
        <fullName evidence="2">Uncharacterized protein</fullName>
    </submittedName>
</protein>
<evidence type="ECO:0000256" key="1">
    <source>
        <dbReference type="SAM" id="MobiDB-lite"/>
    </source>
</evidence>
<organism evidence="2 3">
    <name type="scientific">Cerrena zonata</name>
    <dbReference type="NCBI Taxonomy" id="2478898"/>
    <lineage>
        <taxon>Eukaryota</taxon>
        <taxon>Fungi</taxon>
        <taxon>Dikarya</taxon>
        <taxon>Basidiomycota</taxon>
        <taxon>Agaricomycotina</taxon>
        <taxon>Agaricomycetes</taxon>
        <taxon>Polyporales</taxon>
        <taxon>Cerrenaceae</taxon>
        <taxon>Cerrena</taxon>
    </lineage>
</organism>
<feature type="region of interest" description="Disordered" evidence="1">
    <location>
        <begin position="1"/>
        <end position="26"/>
    </location>
</feature>
<reference evidence="2 3" key="1">
    <citation type="submission" date="2022-09" db="EMBL/GenBank/DDBJ databases">
        <authorList>
            <person name="Palmer J.M."/>
        </authorList>
    </citation>
    <scope>NUCLEOTIDE SEQUENCE [LARGE SCALE GENOMIC DNA]</scope>
    <source>
        <strain evidence="2 3">DSM 7382</strain>
    </source>
</reference>
<evidence type="ECO:0000313" key="3">
    <source>
        <dbReference type="Proteomes" id="UP001385951"/>
    </source>
</evidence>
<evidence type="ECO:0000313" key="2">
    <source>
        <dbReference type="EMBL" id="KAK7677095.1"/>
    </source>
</evidence>
<comment type="caution">
    <text evidence="2">The sequence shown here is derived from an EMBL/GenBank/DDBJ whole genome shotgun (WGS) entry which is preliminary data.</text>
</comment>
<feature type="region of interest" description="Disordered" evidence="1">
    <location>
        <begin position="460"/>
        <end position="498"/>
    </location>
</feature>
<feature type="region of interest" description="Disordered" evidence="1">
    <location>
        <begin position="388"/>
        <end position="410"/>
    </location>
</feature>
<proteinExistence type="predicted"/>
<gene>
    <name evidence="2" type="ORF">QCA50_019908</name>
</gene>
<feature type="region of interest" description="Disordered" evidence="1">
    <location>
        <begin position="62"/>
        <end position="103"/>
    </location>
</feature>
<dbReference type="Proteomes" id="UP001385951">
    <property type="component" value="Unassembled WGS sequence"/>
</dbReference>
<feature type="compositionally biased region" description="Polar residues" evidence="1">
    <location>
        <begin position="475"/>
        <end position="498"/>
    </location>
</feature>
<name>A0AAW0FKD6_9APHY</name>
<accession>A0AAW0FKD6</accession>
<dbReference type="EMBL" id="JASBNA010000095">
    <property type="protein sequence ID" value="KAK7677095.1"/>
    <property type="molecule type" value="Genomic_DNA"/>
</dbReference>
<feature type="compositionally biased region" description="Low complexity" evidence="1">
    <location>
        <begin position="74"/>
        <end position="103"/>
    </location>
</feature>